<evidence type="ECO:0000313" key="1">
    <source>
        <dbReference type="EMBL" id="RJE18951.1"/>
    </source>
</evidence>
<reference evidence="2" key="1">
    <citation type="submission" date="2017-02" db="EMBL/GenBank/DDBJ databases">
        <authorList>
            <person name="Tafer H."/>
            <person name="Lopandic K."/>
        </authorList>
    </citation>
    <scope>NUCLEOTIDE SEQUENCE [LARGE SCALE GENOMIC DNA]</scope>
    <source>
        <strain evidence="2">CBS 366.77</strain>
    </source>
</reference>
<protein>
    <submittedName>
        <fullName evidence="1">Uncharacterized protein</fullName>
    </submittedName>
</protein>
<evidence type="ECO:0000313" key="2">
    <source>
        <dbReference type="Proteomes" id="UP000266188"/>
    </source>
</evidence>
<dbReference type="Proteomes" id="UP000266188">
    <property type="component" value="Unassembled WGS sequence"/>
</dbReference>
<sequence>MPTGIICHKSKDEIAGWTDKNRITPHWSSWKDSVVIGIVMTCVLLSSGNDLKLMPVKMKRMCSCIVIIQNYVNDVALVEDKGICVLPINCRICGCRTGGQYRV</sequence>
<keyword evidence="2" id="KW-1185">Reference proteome</keyword>
<proteinExistence type="predicted"/>
<gene>
    <name evidence="1" type="ORF">PHISCL_08720</name>
</gene>
<comment type="caution">
    <text evidence="1">The sequence shown here is derived from an EMBL/GenBank/DDBJ whole genome shotgun (WGS) entry which is preliminary data.</text>
</comment>
<name>A0A3A2ZPD0_9EURO</name>
<dbReference type="AlphaFoldDB" id="A0A3A2ZPD0"/>
<organism evidence="1 2">
    <name type="scientific">Aspergillus sclerotialis</name>
    <dbReference type="NCBI Taxonomy" id="2070753"/>
    <lineage>
        <taxon>Eukaryota</taxon>
        <taxon>Fungi</taxon>
        <taxon>Dikarya</taxon>
        <taxon>Ascomycota</taxon>
        <taxon>Pezizomycotina</taxon>
        <taxon>Eurotiomycetes</taxon>
        <taxon>Eurotiomycetidae</taxon>
        <taxon>Eurotiales</taxon>
        <taxon>Aspergillaceae</taxon>
        <taxon>Aspergillus</taxon>
        <taxon>Aspergillus subgen. Polypaecilum</taxon>
    </lineage>
</organism>
<dbReference type="EMBL" id="MVGC01000470">
    <property type="protein sequence ID" value="RJE18951.1"/>
    <property type="molecule type" value="Genomic_DNA"/>
</dbReference>
<accession>A0A3A2ZPD0</accession>